<evidence type="ECO:0000259" key="3">
    <source>
        <dbReference type="Pfam" id="PF19278"/>
    </source>
</evidence>
<dbReference type="STRING" id="1844972.A7K91_00940"/>
<evidence type="ECO:0000259" key="1">
    <source>
        <dbReference type="Pfam" id="PF01968"/>
    </source>
</evidence>
<dbReference type="Pfam" id="PF01968">
    <property type="entry name" value="Hydantoinase_A"/>
    <property type="match status" value="1"/>
</dbReference>
<dbReference type="PANTHER" id="PTHR11365">
    <property type="entry name" value="5-OXOPROLINASE RELATED"/>
    <property type="match status" value="1"/>
</dbReference>
<evidence type="ECO:0000259" key="2">
    <source>
        <dbReference type="Pfam" id="PF05378"/>
    </source>
</evidence>
<dbReference type="SUPFAM" id="SSF53067">
    <property type="entry name" value="Actin-like ATPase domain"/>
    <property type="match status" value="1"/>
</dbReference>
<reference evidence="4 5" key="1">
    <citation type="submission" date="2016-05" db="EMBL/GenBank/DDBJ databases">
        <title>Paenibacillus oryzae. sp. nov., isolated from the rice root.</title>
        <authorList>
            <person name="Zhang J."/>
            <person name="Zhang X."/>
        </authorList>
    </citation>
    <scope>NUCLEOTIDE SEQUENCE [LARGE SCALE GENOMIC DNA]</scope>
    <source>
        <strain evidence="4 5">1DrF-4</strain>
    </source>
</reference>
<evidence type="ECO:0000313" key="4">
    <source>
        <dbReference type="EMBL" id="OBR62226.1"/>
    </source>
</evidence>
<comment type="caution">
    <text evidence="4">The sequence shown here is derived from an EMBL/GenBank/DDBJ whole genome shotgun (WGS) entry which is preliminary data.</text>
</comment>
<dbReference type="Pfam" id="PF19278">
    <property type="entry name" value="Hydant_A_C"/>
    <property type="match status" value="1"/>
</dbReference>
<feature type="domain" description="Hydantoinase/oxoprolinase N-terminal" evidence="2">
    <location>
        <begin position="9"/>
        <end position="185"/>
    </location>
</feature>
<keyword evidence="5" id="KW-1185">Reference proteome</keyword>
<dbReference type="InterPro" id="IPR002821">
    <property type="entry name" value="Hydantoinase_A"/>
</dbReference>
<dbReference type="AlphaFoldDB" id="A0A1A5Y9C5"/>
<dbReference type="GO" id="GO:0006749">
    <property type="term" value="P:glutathione metabolic process"/>
    <property type="evidence" value="ECO:0007669"/>
    <property type="project" value="TreeGrafter"/>
</dbReference>
<gene>
    <name evidence="4" type="ORF">A7K91_00940</name>
</gene>
<dbReference type="PANTHER" id="PTHR11365:SF23">
    <property type="entry name" value="HYPOTHETICAL 5-OXOPROLINASE (EUROFUNG)-RELATED"/>
    <property type="match status" value="1"/>
</dbReference>
<dbReference type="OrthoDB" id="9768323at2"/>
<dbReference type="GO" id="GO:0017168">
    <property type="term" value="F:5-oxoprolinase (ATP-hydrolyzing) activity"/>
    <property type="evidence" value="ECO:0007669"/>
    <property type="project" value="TreeGrafter"/>
</dbReference>
<dbReference type="Pfam" id="PF05378">
    <property type="entry name" value="Hydant_A_N"/>
    <property type="match status" value="1"/>
</dbReference>
<dbReference type="InterPro" id="IPR045079">
    <property type="entry name" value="Oxoprolinase-like"/>
</dbReference>
<evidence type="ECO:0000313" key="5">
    <source>
        <dbReference type="Proteomes" id="UP000092024"/>
    </source>
</evidence>
<dbReference type="Proteomes" id="UP000092024">
    <property type="component" value="Unassembled WGS sequence"/>
</dbReference>
<protein>
    <submittedName>
        <fullName evidence="4">Hydantoin utilization protein A</fullName>
    </submittedName>
</protein>
<feature type="domain" description="Acetophenone carboxylase-like C-terminal" evidence="3">
    <location>
        <begin position="524"/>
        <end position="679"/>
    </location>
</feature>
<accession>A0A1A5Y9C5</accession>
<dbReference type="GO" id="GO:0005829">
    <property type="term" value="C:cytosol"/>
    <property type="evidence" value="ECO:0007669"/>
    <property type="project" value="TreeGrafter"/>
</dbReference>
<proteinExistence type="predicted"/>
<dbReference type="InterPro" id="IPR049517">
    <property type="entry name" value="ACX-like_C"/>
</dbReference>
<dbReference type="InterPro" id="IPR043129">
    <property type="entry name" value="ATPase_NBD"/>
</dbReference>
<organism evidence="4 5">
    <name type="scientific">Paenibacillus oryzae</name>
    <dbReference type="NCBI Taxonomy" id="1844972"/>
    <lineage>
        <taxon>Bacteria</taxon>
        <taxon>Bacillati</taxon>
        <taxon>Bacillota</taxon>
        <taxon>Bacilli</taxon>
        <taxon>Bacillales</taxon>
        <taxon>Paenibacillaceae</taxon>
        <taxon>Paenibacillus</taxon>
    </lineage>
</organism>
<dbReference type="EMBL" id="LYPA01000080">
    <property type="protein sequence ID" value="OBR62226.1"/>
    <property type="molecule type" value="Genomic_DNA"/>
</dbReference>
<dbReference type="InterPro" id="IPR008040">
    <property type="entry name" value="Hydant_A_N"/>
</dbReference>
<name>A0A1A5Y9C5_9BACL</name>
<sequence length="688" mass="75033">MYLSTSKIRLGIDIGGTFTDLTVYEEESGATVSLKTPTVAGDPVQGIANGLLLLREKGLTADQIHYFVHGTTIGLNTLLQRKGAKTALFVTEGFRDILHLQRLRLPVPYDFRSRLPEPLVPRSLVYPIAERMRQDGTVARALDLEQLDEAIDSAIAAKVEGIVVCFLHSYKNAEHELAAARRVKERSGGRLEVTTSAELWPQMREYERAVMAAVNLYILPTCKRYFQTLAERLLLEGVTAKPFITQSNGGLMDIGTAAEAPVRTLFSGPAGGIVGAVRAAESAGLRNVITLDMGGTSADISIIENLQPSFVQSNHLAGFPIILPAVSIFSVGAGGGSFAWIDKGGLLKVGPESVGSNPGPACYGSGDKAAMTDAFLLCGYINPDRFAAGHVRLHPELSAKALQPIADYLECDIWETADKMIQVAVANMYAELSGIIEQHGLDPRDFSLMGFGGAGPVVVSFLAEEIGADSVLIPPSPGTLCALGSLLADFAYDAVQARYEQLEQIPLSLLRGEFRKLSAQAEAWLNEQQINGLEGHSILYFMDIRYAGQAFELELPIEEKQLRRKDHRSIIKAFHELHQRQYGHHDENASLEVIQLRVRILGHTIKPGIRKIGKAEVPAEVKGQRRIICNGRSYEASIYWRSELLEGHVICGPAIVEQDDTTVLVLDGWQGRIDGHGNLVLRRGEETA</sequence>
<feature type="domain" description="Hydantoinase A/oxoprolinase" evidence="1">
    <location>
        <begin position="208"/>
        <end position="492"/>
    </location>
</feature>